<dbReference type="EMBL" id="OBDR01000002">
    <property type="protein sequence ID" value="SNY03438.1"/>
    <property type="molecule type" value="Genomic_DNA"/>
</dbReference>
<name>A0A285EWJ5_9EURY</name>
<dbReference type="EMBL" id="SMMS01000001">
    <property type="protein sequence ID" value="TCL10929.1"/>
    <property type="molecule type" value="Genomic_DNA"/>
</dbReference>
<organism evidence="2 4">
    <name type="scientific">Methanohalophilus euhalobius</name>
    <dbReference type="NCBI Taxonomy" id="51203"/>
    <lineage>
        <taxon>Archaea</taxon>
        <taxon>Methanobacteriati</taxon>
        <taxon>Methanobacteriota</taxon>
        <taxon>Stenosarchaea group</taxon>
        <taxon>Methanomicrobia</taxon>
        <taxon>Methanosarcinales</taxon>
        <taxon>Methanosarcinaceae</taxon>
        <taxon>Methanohalophilus</taxon>
    </lineage>
</organism>
<evidence type="ECO:0000313" key="2">
    <source>
        <dbReference type="EMBL" id="SNY03438.1"/>
    </source>
</evidence>
<dbReference type="RefSeq" id="WP_096711633.1">
    <property type="nucleotide sequence ID" value="NZ_OBDR01000002.1"/>
</dbReference>
<sequence length="458" mass="52754">MDGFVGDPIITSGLLAIKLNTGFSISECPEDKLKQASEQLVELYLTPAWSKELQSIFPNSTYIQSAKNYDKKGKSIEFLYELIEGLNSENNNDEYCVFCGSPAHQRNDGKPFVKTQVPLIGSSDFTNFFPSFKNGMDLCAKCALAIQFSPLLYYKSGGKPCCISCNNLLVLEKFGQECIEYITQKHAAGSFNSKETSGILDEGFKNPQNALFNLAYKFINYEREEEAIDKEEIVLYLMDNYNQNPAGVSIYKLPNNVFSFVASVMHSPELKDVWYSLLSKHYRGKKDKKSGLPIWKTNYNQIHDYLLKNRSILRFFRDDVNKKTTVPWILVENYMQRVKNVNQNRINAIKDYADRIAQCITESKKTKRINDLISAKDFPTFKNQLRMIGKDWQTLGKQEPLITFDDYVYSIMPDDYSNWRDVQNLITIRLYEELHPILANTDEEMTDIDEERAEGEQI</sequence>
<proteinExistence type="predicted"/>
<reference evidence="3 5" key="3">
    <citation type="submission" date="2019-03" db="EMBL/GenBank/DDBJ databases">
        <title>Subsurface microbial communities from deep shales in Ohio and West Virginia, USA.</title>
        <authorList>
            <person name="Wrighton K."/>
        </authorList>
    </citation>
    <scope>NUCLEOTIDE SEQUENCE [LARGE SCALE GENOMIC DNA]</scope>
    <source>
        <strain evidence="3 5">WG1_MB</strain>
    </source>
</reference>
<keyword evidence="4" id="KW-1185">Reference proteome</keyword>
<reference evidence="4" key="2">
    <citation type="submission" date="2017-09" db="EMBL/GenBank/DDBJ databases">
        <authorList>
            <person name="Varghese N."/>
            <person name="Submissions S."/>
        </authorList>
    </citation>
    <scope>NUCLEOTIDE SEQUENCE [LARGE SCALE GENOMIC DNA]</scope>
    <source>
        <strain evidence="4">WG-1MB</strain>
    </source>
</reference>
<dbReference type="Pfam" id="PF09706">
    <property type="entry name" value="Cas_CXXC_CXXC"/>
    <property type="match status" value="1"/>
</dbReference>
<dbReference type="InterPro" id="IPR010180">
    <property type="entry name" value="CRISPR-assoc_prot_CXXC-CXXC"/>
</dbReference>
<dbReference type="AlphaFoldDB" id="A0A285EWJ5"/>
<dbReference type="OrthoDB" id="359016at2157"/>
<evidence type="ECO:0000313" key="3">
    <source>
        <dbReference type="EMBL" id="TCL10929.1"/>
    </source>
</evidence>
<accession>A0A285EWJ5</accession>
<evidence type="ECO:0000313" key="4">
    <source>
        <dbReference type="Proteomes" id="UP000217726"/>
    </source>
</evidence>
<protein>
    <submittedName>
        <fullName evidence="3">CRISPR-associated Cst1 family protein</fullName>
    </submittedName>
    <submittedName>
        <fullName evidence="2">CRISPR-associated protein, Cst1 family</fullName>
    </submittedName>
</protein>
<evidence type="ECO:0000313" key="5">
    <source>
        <dbReference type="Proteomes" id="UP000295404"/>
    </source>
</evidence>
<dbReference type="NCBIfam" id="TIGR01908">
    <property type="entry name" value="cas_CXXC_CXXC"/>
    <property type="match status" value="1"/>
</dbReference>
<dbReference type="Proteomes" id="UP000295404">
    <property type="component" value="Unassembled WGS sequence"/>
</dbReference>
<reference evidence="2" key="1">
    <citation type="submission" date="2017-09" db="EMBL/GenBank/DDBJ databases">
        <authorList>
            <person name="Ehlers B."/>
            <person name="Leendertz F.H."/>
        </authorList>
    </citation>
    <scope>NUCLEOTIDE SEQUENCE [LARGE SCALE GENOMIC DNA]</scope>
    <source>
        <strain evidence="2">WG-1MB</strain>
    </source>
</reference>
<gene>
    <name evidence="3" type="ORF">C7960_0017</name>
    <name evidence="2" type="ORF">SAMN06295989_10210</name>
</gene>
<dbReference type="Proteomes" id="UP000217726">
    <property type="component" value="Unassembled WGS sequence"/>
</dbReference>
<dbReference type="InterPro" id="IPR019121">
    <property type="entry name" value="CRISPR-assoc_CXXC-CXXC_dom"/>
</dbReference>
<feature type="domain" description="CRISPR-associated protein CXXC-CXXC" evidence="1">
    <location>
        <begin position="91"/>
        <end position="152"/>
    </location>
</feature>
<evidence type="ECO:0000259" key="1">
    <source>
        <dbReference type="Pfam" id="PF09706"/>
    </source>
</evidence>